<dbReference type="AlphaFoldDB" id="A0A8P4GSN5"/>
<accession>A0A8P4GSN5</accession>
<evidence type="ECO:0000256" key="5">
    <source>
        <dbReference type="ARBA" id="ARBA00023136"/>
    </source>
</evidence>
<feature type="transmembrane region" description="Helical" evidence="6">
    <location>
        <begin position="157"/>
        <end position="178"/>
    </location>
</feature>
<keyword evidence="3 6" id="KW-0812">Transmembrane</keyword>
<evidence type="ECO:0000313" key="9">
    <source>
        <dbReference type="Proteomes" id="UP000694389"/>
    </source>
</evidence>
<dbReference type="PANTHER" id="PTHR10383:SF64">
    <property type="entry name" value="SERINE INCORPORATOR 2"/>
    <property type="match status" value="1"/>
</dbReference>
<feature type="signal peptide" evidence="7">
    <location>
        <begin position="1"/>
        <end position="16"/>
    </location>
</feature>
<evidence type="ECO:0000256" key="3">
    <source>
        <dbReference type="ARBA" id="ARBA00022692"/>
    </source>
</evidence>
<feature type="transmembrane region" description="Helical" evidence="6">
    <location>
        <begin position="209"/>
        <end position="232"/>
    </location>
</feature>
<feature type="transmembrane region" description="Helical" evidence="6">
    <location>
        <begin position="41"/>
        <end position="58"/>
    </location>
</feature>
<evidence type="ECO:0000256" key="4">
    <source>
        <dbReference type="ARBA" id="ARBA00022989"/>
    </source>
</evidence>
<keyword evidence="7" id="KW-0732">Signal</keyword>
<evidence type="ECO:0000256" key="2">
    <source>
        <dbReference type="ARBA" id="ARBA00006665"/>
    </source>
</evidence>
<evidence type="ECO:0000256" key="6">
    <source>
        <dbReference type="SAM" id="Phobius"/>
    </source>
</evidence>
<dbReference type="InterPro" id="IPR005016">
    <property type="entry name" value="TDE1/TMS"/>
</dbReference>
<feature type="transmembrane region" description="Helical" evidence="6">
    <location>
        <begin position="100"/>
        <end position="119"/>
    </location>
</feature>
<evidence type="ECO:0000256" key="1">
    <source>
        <dbReference type="ARBA" id="ARBA00004141"/>
    </source>
</evidence>
<evidence type="ECO:0000313" key="8">
    <source>
        <dbReference type="Ensembl" id="ENSDLAP00005081755.1"/>
    </source>
</evidence>
<reference evidence="8" key="2">
    <citation type="submission" date="2025-09" db="UniProtKB">
        <authorList>
            <consortium name="Ensembl"/>
        </authorList>
    </citation>
    <scope>IDENTIFICATION</scope>
</reference>
<gene>
    <name evidence="8" type="primary">serinc2l</name>
</gene>
<proteinExistence type="inferred from homology"/>
<feature type="transmembrane region" description="Helical" evidence="6">
    <location>
        <begin position="274"/>
        <end position="292"/>
    </location>
</feature>
<feature type="transmembrane region" description="Helical" evidence="6">
    <location>
        <begin position="396"/>
        <end position="416"/>
    </location>
</feature>
<dbReference type="Proteomes" id="UP000694389">
    <property type="component" value="Unassembled WGS sequence"/>
</dbReference>
<comment type="similarity">
    <text evidence="2">Belongs to the TDE1 family.</text>
</comment>
<keyword evidence="4 6" id="KW-1133">Transmembrane helix</keyword>
<keyword evidence="5 6" id="KW-0472">Membrane</keyword>
<dbReference type="Pfam" id="PF03348">
    <property type="entry name" value="Serinc"/>
    <property type="match status" value="1"/>
</dbReference>
<keyword evidence="9" id="KW-1185">Reference proteome</keyword>
<feature type="transmembrane region" description="Helical" evidence="6">
    <location>
        <begin position="244"/>
        <end position="262"/>
    </location>
</feature>
<dbReference type="GO" id="GO:0016020">
    <property type="term" value="C:membrane"/>
    <property type="evidence" value="ECO:0007669"/>
    <property type="project" value="UniProtKB-SubCell"/>
</dbReference>
<reference evidence="8" key="1">
    <citation type="submission" date="2025-08" db="UniProtKB">
        <authorList>
            <consortium name="Ensembl"/>
        </authorList>
    </citation>
    <scope>IDENTIFICATION</scope>
</reference>
<comment type="subcellular location">
    <subcellularLocation>
        <location evidence="1">Membrane</location>
        <topology evidence="1">Multi-pass membrane protein</topology>
    </subcellularLocation>
</comment>
<dbReference type="PANTHER" id="PTHR10383">
    <property type="entry name" value="SERINE INCORPORATOR"/>
    <property type="match status" value="1"/>
</dbReference>
<feature type="transmembrane region" description="Helical" evidence="6">
    <location>
        <begin position="131"/>
        <end position="150"/>
    </location>
</feature>
<sequence>MGACLALCSLASCASCLCGSAPCMLCCCCPSSNNSTVTRLVFSFFLLLGTMVSVIMILPGMEAQLRKIPGFCQGGTSIPGIENHVNCDVIVGYKSVYRMCFAMTCFFFLFAAIMIGVRSSKDPRAGVQNGFWFFKFLILIGITVGAFFIPDGTFHTVWFYFGVVGSFIFILIQLILLIDFAHSWNKVWVENAENKAFILTEVLYSAVHFSLLSFTFLHYALAFTAVVLFYVYYTQPDDCTEHKVFISLNLIFCVIISIVSILPKIQEAQPHSGLLQASLISLYTMYVTWSAMTNNPNRKCNPSLLSLVSNVTTTPPSGDGTPGTVQWWDAQGIVGLIIFLFCTLYASIRSSSNTQVNKLMQTEEGGGSGGEGVVGEDGIRRAVDNEEEGVTYSYSFFHFHLCLASLYIMMTLTNWYQPNTTTQAMQSSMPAVWVKMSSSWLGLALYLWTLIAPFIFPDRDFN</sequence>
<feature type="chain" id="PRO_5035766293" evidence="7">
    <location>
        <begin position="17"/>
        <end position="462"/>
    </location>
</feature>
<dbReference type="GeneTree" id="ENSGT01030000234623"/>
<feature type="transmembrane region" description="Helical" evidence="6">
    <location>
        <begin position="327"/>
        <end position="348"/>
    </location>
</feature>
<name>A0A8P4GSN5_DICLA</name>
<organism evidence="8 9">
    <name type="scientific">Dicentrarchus labrax</name>
    <name type="common">European seabass</name>
    <name type="synonym">Morone labrax</name>
    <dbReference type="NCBI Taxonomy" id="13489"/>
    <lineage>
        <taxon>Eukaryota</taxon>
        <taxon>Metazoa</taxon>
        <taxon>Chordata</taxon>
        <taxon>Craniata</taxon>
        <taxon>Vertebrata</taxon>
        <taxon>Euteleostomi</taxon>
        <taxon>Actinopterygii</taxon>
        <taxon>Neopterygii</taxon>
        <taxon>Teleostei</taxon>
        <taxon>Neoteleostei</taxon>
        <taxon>Acanthomorphata</taxon>
        <taxon>Eupercaria</taxon>
        <taxon>Moronidae</taxon>
        <taxon>Dicentrarchus</taxon>
    </lineage>
</organism>
<evidence type="ECO:0000256" key="7">
    <source>
        <dbReference type="SAM" id="SignalP"/>
    </source>
</evidence>
<dbReference type="Ensembl" id="ENSDLAT00005075806.1">
    <property type="protein sequence ID" value="ENSDLAP00005081755.1"/>
    <property type="gene ID" value="ENSDLAG00005030979.1"/>
</dbReference>
<feature type="transmembrane region" description="Helical" evidence="6">
    <location>
        <begin position="437"/>
        <end position="456"/>
    </location>
</feature>
<protein>
    <submittedName>
        <fullName evidence="8">Serine incorporator 2, like</fullName>
    </submittedName>
</protein>